<gene>
    <name evidence="4" type="ORF">BUALT_Bualt01G0038100</name>
</gene>
<evidence type="ECO:0000313" key="4">
    <source>
        <dbReference type="EMBL" id="KAG8390003.1"/>
    </source>
</evidence>
<evidence type="ECO:0000256" key="3">
    <source>
        <dbReference type="ARBA" id="ARBA00022900"/>
    </source>
</evidence>
<evidence type="ECO:0000313" key="5">
    <source>
        <dbReference type="Proteomes" id="UP000826271"/>
    </source>
</evidence>
<dbReference type="InterPro" id="IPR036354">
    <property type="entry name" value="Prot_inh_pot1_sf"/>
</dbReference>
<dbReference type="Gene3D" id="3.30.10.10">
    <property type="entry name" value="Trypsin Inhibitor V, subunit A"/>
    <property type="match status" value="1"/>
</dbReference>
<dbReference type="SUPFAM" id="SSF52743">
    <property type="entry name" value="Subtilisin-like"/>
    <property type="match status" value="1"/>
</dbReference>
<proteinExistence type="inferred from homology"/>
<dbReference type="Proteomes" id="UP000826271">
    <property type="component" value="Unassembled WGS sequence"/>
</dbReference>
<dbReference type="GO" id="GO:0004252">
    <property type="term" value="F:serine-type endopeptidase activity"/>
    <property type="evidence" value="ECO:0007669"/>
    <property type="project" value="InterPro"/>
</dbReference>
<evidence type="ECO:0000256" key="1">
    <source>
        <dbReference type="ARBA" id="ARBA00008210"/>
    </source>
</evidence>
<dbReference type="InterPro" id="IPR036852">
    <property type="entry name" value="Peptidase_S8/S53_dom_sf"/>
</dbReference>
<comment type="similarity">
    <text evidence="1">Belongs to the protease inhibitor I13 (potato type I serine protease inhibitor) family.</text>
</comment>
<dbReference type="PANTHER" id="PTHR33091">
    <property type="entry name" value="PROTEIN, PUTATIVE, EXPRESSED-RELATED"/>
    <property type="match status" value="1"/>
</dbReference>
<dbReference type="Pfam" id="PF00280">
    <property type="entry name" value="potato_inhibit"/>
    <property type="match status" value="1"/>
</dbReference>
<dbReference type="GO" id="GO:0006508">
    <property type="term" value="P:proteolysis"/>
    <property type="evidence" value="ECO:0007669"/>
    <property type="project" value="InterPro"/>
</dbReference>
<dbReference type="GO" id="GO:0004867">
    <property type="term" value="F:serine-type endopeptidase inhibitor activity"/>
    <property type="evidence" value="ECO:0007669"/>
    <property type="project" value="UniProtKB-KW"/>
</dbReference>
<dbReference type="EMBL" id="WHWC01000001">
    <property type="protein sequence ID" value="KAG8390003.1"/>
    <property type="molecule type" value="Genomic_DNA"/>
</dbReference>
<accession>A0AAV6Y5L5</accession>
<name>A0AAV6Y5L5_9LAMI</name>
<dbReference type="Gene3D" id="3.40.50.200">
    <property type="entry name" value="Peptidase S8/S53 domain"/>
    <property type="match status" value="1"/>
</dbReference>
<evidence type="ECO:0000256" key="2">
    <source>
        <dbReference type="ARBA" id="ARBA00022690"/>
    </source>
</evidence>
<comment type="caution">
    <text evidence="4">The sequence shown here is derived from an EMBL/GenBank/DDBJ whole genome shotgun (WGS) entry which is preliminary data.</text>
</comment>
<dbReference type="SUPFAM" id="SSF54654">
    <property type="entry name" value="CI-2 family of serine protease inhibitors"/>
    <property type="match status" value="1"/>
</dbReference>
<reference evidence="4" key="1">
    <citation type="submission" date="2019-10" db="EMBL/GenBank/DDBJ databases">
        <authorList>
            <person name="Zhang R."/>
            <person name="Pan Y."/>
            <person name="Wang J."/>
            <person name="Ma R."/>
            <person name="Yu S."/>
        </authorList>
    </citation>
    <scope>NUCLEOTIDE SEQUENCE</scope>
    <source>
        <strain evidence="4">LA-IB0</strain>
        <tissue evidence="4">Leaf</tissue>
    </source>
</reference>
<sequence length="158" mass="17307">MAKQPFPPCVSFPCDDRECCGQGKYKTTWPNLVGVGAQQAKTVITRDNPLVTVVYTYKGSIIDTDLCCNRVALLLDGNNRVIDEPMFIGRMWDGRSVLSDLLAAIDQAILDGVDVLSLSLGVYGLLLYEHPIAIATFEAVKYGIFVSTAVGNTRPEYK</sequence>
<protein>
    <recommendedName>
        <fullName evidence="6">Peptidase S8/S53 domain-containing protein</fullName>
    </recommendedName>
</protein>
<keyword evidence="2" id="KW-0646">Protease inhibitor</keyword>
<dbReference type="InterPro" id="IPR000864">
    <property type="entry name" value="Prot_inh_pot1"/>
</dbReference>
<organism evidence="4 5">
    <name type="scientific">Buddleja alternifolia</name>
    <dbReference type="NCBI Taxonomy" id="168488"/>
    <lineage>
        <taxon>Eukaryota</taxon>
        <taxon>Viridiplantae</taxon>
        <taxon>Streptophyta</taxon>
        <taxon>Embryophyta</taxon>
        <taxon>Tracheophyta</taxon>
        <taxon>Spermatophyta</taxon>
        <taxon>Magnoliopsida</taxon>
        <taxon>eudicotyledons</taxon>
        <taxon>Gunneridae</taxon>
        <taxon>Pentapetalae</taxon>
        <taxon>asterids</taxon>
        <taxon>lamiids</taxon>
        <taxon>Lamiales</taxon>
        <taxon>Scrophulariaceae</taxon>
        <taxon>Buddlejeae</taxon>
        <taxon>Buddleja</taxon>
    </lineage>
</organism>
<evidence type="ECO:0008006" key="6">
    <source>
        <dbReference type="Google" id="ProtNLM"/>
    </source>
</evidence>
<dbReference type="AlphaFoldDB" id="A0AAV6Y5L5"/>
<keyword evidence="5" id="KW-1185">Reference proteome</keyword>
<dbReference type="GO" id="GO:0009611">
    <property type="term" value="P:response to wounding"/>
    <property type="evidence" value="ECO:0007669"/>
    <property type="project" value="InterPro"/>
</dbReference>
<dbReference type="PANTHER" id="PTHR33091:SF50">
    <property type="entry name" value="OS06G0319900 PROTEIN"/>
    <property type="match status" value="1"/>
</dbReference>
<keyword evidence="3" id="KW-0722">Serine protease inhibitor</keyword>